<name>A0ABW4G6S5_9ACTN</name>
<gene>
    <name evidence="1" type="ORF">ACFSJ0_08640</name>
</gene>
<dbReference type="Proteomes" id="UP001597097">
    <property type="component" value="Unassembled WGS sequence"/>
</dbReference>
<sequence>MTAAFTTHPSTADLLLYADPHRAAEELSRAVDNRQVLDEIRQRVRMPSAELAHKAGEAGAELLRGIDLGSVLLTGWAKYRDLRAAAHRSLDDPGKGQVVPLAEHEVVSHHEPYIEVQVNGQPMGRVTFGVDLILRVTMVQAGVRAGRLMLLTGGDCTASIACAIQGVEVARKDCALVTLPINCDLGEGYPLLKAS</sequence>
<reference evidence="2" key="1">
    <citation type="journal article" date="2019" name="Int. J. Syst. Evol. Microbiol.">
        <title>The Global Catalogue of Microorganisms (GCM) 10K type strain sequencing project: providing services to taxonomists for standard genome sequencing and annotation.</title>
        <authorList>
            <consortium name="The Broad Institute Genomics Platform"/>
            <consortium name="The Broad Institute Genome Sequencing Center for Infectious Disease"/>
            <person name="Wu L."/>
            <person name="Ma J."/>
        </authorList>
    </citation>
    <scope>NUCLEOTIDE SEQUENCE [LARGE SCALE GENOMIC DNA]</scope>
    <source>
        <strain evidence="2">CGMCC 1.15399</strain>
    </source>
</reference>
<dbReference type="EMBL" id="JBHUCM010000008">
    <property type="protein sequence ID" value="MFD1537097.1"/>
    <property type="molecule type" value="Genomic_DNA"/>
</dbReference>
<protein>
    <submittedName>
        <fullName evidence="1">Uncharacterized protein</fullName>
    </submittedName>
</protein>
<accession>A0ABW4G6S5</accession>
<evidence type="ECO:0000313" key="1">
    <source>
        <dbReference type="EMBL" id="MFD1537097.1"/>
    </source>
</evidence>
<keyword evidence="2" id="KW-1185">Reference proteome</keyword>
<comment type="caution">
    <text evidence="1">The sequence shown here is derived from an EMBL/GenBank/DDBJ whole genome shotgun (WGS) entry which is preliminary data.</text>
</comment>
<proteinExistence type="predicted"/>
<evidence type="ECO:0000313" key="2">
    <source>
        <dbReference type="Proteomes" id="UP001597097"/>
    </source>
</evidence>
<dbReference type="RefSeq" id="WP_219535883.1">
    <property type="nucleotide sequence ID" value="NZ_JAHKRM010000027.1"/>
</dbReference>
<organism evidence="1 2">
    <name type="scientific">Nonomuraea guangzhouensis</name>
    <dbReference type="NCBI Taxonomy" id="1291555"/>
    <lineage>
        <taxon>Bacteria</taxon>
        <taxon>Bacillati</taxon>
        <taxon>Actinomycetota</taxon>
        <taxon>Actinomycetes</taxon>
        <taxon>Streptosporangiales</taxon>
        <taxon>Streptosporangiaceae</taxon>
        <taxon>Nonomuraea</taxon>
    </lineage>
</organism>